<evidence type="ECO:0000313" key="2">
    <source>
        <dbReference type="Proteomes" id="UP000323720"/>
    </source>
</evidence>
<proteinExistence type="predicted"/>
<dbReference type="RefSeq" id="WP_148402092.1">
    <property type="nucleotide sequence ID" value="NZ_VSKK01000001.1"/>
</dbReference>
<accession>A0A5D0RCQ0</accession>
<name>A0A5D0RCQ0_9FLAO</name>
<reference evidence="1 2" key="1">
    <citation type="submission" date="2019-08" db="EMBL/GenBank/DDBJ databases">
        <title>Genomes of Antarctic Bizionia species.</title>
        <authorList>
            <person name="Bowman J.P."/>
        </authorList>
    </citation>
    <scope>NUCLEOTIDE SEQUENCE [LARGE SCALE GENOMIC DNA]</scope>
    <source>
        <strain evidence="1 2">ADA-4</strain>
    </source>
</reference>
<keyword evidence="2" id="KW-1185">Reference proteome</keyword>
<dbReference type="SUPFAM" id="SSF52266">
    <property type="entry name" value="SGNH hydrolase"/>
    <property type="match status" value="1"/>
</dbReference>
<evidence type="ECO:0008006" key="3">
    <source>
        <dbReference type="Google" id="ProtNLM"/>
    </source>
</evidence>
<evidence type="ECO:0000313" key="1">
    <source>
        <dbReference type="EMBL" id="TYB78354.1"/>
    </source>
</evidence>
<dbReference type="AlphaFoldDB" id="A0A5D0RCQ0"/>
<comment type="caution">
    <text evidence="1">The sequence shown here is derived from an EMBL/GenBank/DDBJ whole genome shotgun (WGS) entry which is preliminary data.</text>
</comment>
<dbReference type="Proteomes" id="UP000323720">
    <property type="component" value="Unassembled WGS sequence"/>
</dbReference>
<dbReference type="EMBL" id="VSKK01000001">
    <property type="protein sequence ID" value="TYB78354.1"/>
    <property type="molecule type" value="Genomic_DNA"/>
</dbReference>
<organism evidence="1 2">
    <name type="scientific">Bizionia myxarmorum</name>
    <dbReference type="NCBI Taxonomy" id="291186"/>
    <lineage>
        <taxon>Bacteria</taxon>
        <taxon>Pseudomonadati</taxon>
        <taxon>Bacteroidota</taxon>
        <taxon>Flavobacteriia</taxon>
        <taxon>Flavobacteriales</taxon>
        <taxon>Flavobacteriaceae</taxon>
        <taxon>Bizionia</taxon>
    </lineage>
</organism>
<gene>
    <name evidence="1" type="ORF">ES674_00820</name>
</gene>
<dbReference type="OrthoDB" id="869432at2"/>
<protein>
    <recommendedName>
        <fullName evidence="3">SGNH/GDSL hydrolase family protein</fullName>
    </recommendedName>
</protein>
<sequence length="309" mass="36020">MNPPILKHIIKSFLLILLISFVSDKLVFFLFNKISDQVYTGQSIGKVNHYLEIKDSLDFIVFGSSRANHNINPIKISENSFNMGMDGRKLAYSATLIKLLPDKKKQTVLLHIDPEYAFDTDYIGDDITALSPKYNRNTTIKNEIDKLGQNNILQRFYWSIGYNNAVLGIVKNYLQPNYDYKTYSGYDPIYVSDNQREIFENILNKGEKSKDCESQYTLNTIYNSYLDEIKIFCKTRNKTLILFTSPRLIDGCKDDNLKLKQILKDKNLEYYDFTDFLKENKNLDNWKDRGHLSDKGAELFTEEIKKLLK</sequence>